<gene>
    <name evidence="7" type="primary">nanE</name>
    <name evidence="8" type="ORF">BJY14_007631</name>
</gene>
<dbReference type="AlphaFoldDB" id="A0A7Y9EPP5"/>
<evidence type="ECO:0000256" key="7">
    <source>
        <dbReference type="HAMAP-Rule" id="MF_01235"/>
    </source>
</evidence>
<keyword evidence="9" id="KW-1185">Reference proteome</keyword>
<organism evidence="8 9">
    <name type="scientific">Actinomadura luteofluorescens</name>
    <dbReference type="NCBI Taxonomy" id="46163"/>
    <lineage>
        <taxon>Bacteria</taxon>
        <taxon>Bacillati</taxon>
        <taxon>Actinomycetota</taxon>
        <taxon>Actinomycetes</taxon>
        <taxon>Streptosporangiales</taxon>
        <taxon>Thermomonosporaceae</taxon>
        <taxon>Actinomadura</taxon>
    </lineage>
</organism>
<sequence>MTPETFAAAVAGRLIVSCQAGEGHPLRDTAALTRMARAAAAGGAAAIRCGGVGGVPDVAAVAAAVDVPVIGLTKNGTAGVFITPTVEAARAVTAAGAHVVAADATFRPRPDGRALAASIQAVHEEGALFMADVSTLDEGVAAAAAGADAVATTLSGYTRPHPPPDGPDLGLISELRDALPDALIVAEGRYHTPESAATALGAGATCVVVGTAITDPQWITSRFAAALAPS</sequence>
<keyword evidence="5 7" id="KW-0413">Isomerase</keyword>
<evidence type="ECO:0000256" key="4">
    <source>
        <dbReference type="ARBA" id="ARBA00007439"/>
    </source>
</evidence>
<evidence type="ECO:0000256" key="1">
    <source>
        <dbReference type="ARBA" id="ARBA00000056"/>
    </source>
</evidence>
<dbReference type="InterPro" id="IPR013785">
    <property type="entry name" value="Aldolase_TIM"/>
</dbReference>
<dbReference type="HAMAP" id="MF_01235">
    <property type="entry name" value="ManNAc6P_epimer"/>
    <property type="match status" value="1"/>
</dbReference>
<evidence type="ECO:0000256" key="2">
    <source>
        <dbReference type="ARBA" id="ARBA00002147"/>
    </source>
</evidence>
<dbReference type="PANTHER" id="PTHR36204">
    <property type="entry name" value="N-ACETYLMANNOSAMINE-6-PHOSPHATE 2-EPIMERASE-RELATED"/>
    <property type="match status" value="1"/>
</dbReference>
<evidence type="ECO:0000313" key="8">
    <source>
        <dbReference type="EMBL" id="NYD51648.1"/>
    </source>
</evidence>
<comment type="function">
    <text evidence="2 7">Converts N-acetylmannosamine-6-phosphate (ManNAc-6-P) to N-acetylglucosamine-6-phosphate (GlcNAc-6-P).</text>
</comment>
<evidence type="ECO:0000256" key="6">
    <source>
        <dbReference type="ARBA" id="ARBA00023277"/>
    </source>
</evidence>
<dbReference type="UniPathway" id="UPA00629">
    <property type="reaction ID" value="UER00682"/>
</dbReference>
<reference evidence="8 9" key="1">
    <citation type="submission" date="2020-07" db="EMBL/GenBank/DDBJ databases">
        <title>Sequencing the genomes of 1000 actinobacteria strains.</title>
        <authorList>
            <person name="Klenk H.-P."/>
        </authorList>
    </citation>
    <scope>NUCLEOTIDE SEQUENCE [LARGE SCALE GENOMIC DNA]</scope>
    <source>
        <strain evidence="8 9">DSM 40398</strain>
    </source>
</reference>
<dbReference type="GO" id="GO:0019262">
    <property type="term" value="P:N-acetylneuraminate catabolic process"/>
    <property type="evidence" value="ECO:0007669"/>
    <property type="project" value="UniProtKB-UniRule"/>
</dbReference>
<protein>
    <recommendedName>
        <fullName evidence="7">Putative N-acetylmannosamine-6-phosphate 2-epimerase</fullName>
        <ecNumber evidence="7">5.1.3.9</ecNumber>
    </recommendedName>
    <alternativeName>
        <fullName evidence="7">ManNAc-6-P epimerase</fullName>
    </alternativeName>
</protein>
<dbReference type="Gene3D" id="3.20.20.70">
    <property type="entry name" value="Aldolase class I"/>
    <property type="match status" value="1"/>
</dbReference>
<keyword evidence="6 7" id="KW-0119">Carbohydrate metabolism</keyword>
<dbReference type="GO" id="GO:0006053">
    <property type="term" value="P:N-acetylmannosamine catabolic process"/>
    <property type="evidence" value="ECO:0007669"/>
    <property type="project" value="TreeGrafter"/>
</dbReference>
<evidence type="ECO:0000256" key="3">
    <source>
        <dbReference type="ARBA" id="ARBA00005081"/>
    </source>
</evidence>
<dbReference type="PANTHER" id="PTHR36204:SF1">
    <property type="entry name" value="N-ACETYLMANNOSAMINE-6-PHOSPHATE 2-EPIMERASE-RELATED"/>
    <property type="match status" value="1"/>
</dbReference>
<comment type="caution">
    <text evidence="8">The sequence shown here is derived from an EMBL/GenBank/DDBJ whole genome shotgun (WGS) entry which is preliminary data.</text>
</comment>
<dbReference type="RefSeq" id="WP_179848003.1">
    <property type="nucleotide sequence ID" value="NZ_JACCBA010000001.1"/>
</dbReference>
<proteinExistence type="inferred from homology"/>
<comment type="catalytic activity">
    <reaction evidence="1 7">
        <text>an N-acyl-D-glucosamine 6-phosphate = an N-acyl-D-mannosamine 6-phosphate</text>
        <dbReference type="Rhea" id="RHEA:23932"/>
        <dbReference type="ChEBI" id="CHEBI:57599"/>
        <dbReference type="ChEBI" id="CHEBI:57666"/>
        <dbReference type="EC" id="5.1.3.9"/>
    </reaction>
</comment>
<dbReference type="NCBIfam" id="NF002231">
    <property type="entry name" value="PRK01130.1"/>
    <property type="match status" value="1"/>
</dbReference>
<dbReference type="EC" id="5.1.3.9" evidence="7"/>
<dbReference type="Proteomes" id="UP000529783">
    <property type="component" value="Unassembled WGS sequence"/>
</dbReference>
<dbReference type="GO" id="GO:0005829">
    <property type="term" value="C:cytosol"/>
    <property type="evidence" value="ECO:0007669"/>
    <property type="project" value="TreeGrafter"/>
</dbReference>
<dbReference type="EMBL" id="JACCBA010000001">
    <property type="protein sequence ID" value="NYD51648.1"/>
    <property type="molecule type" value="Genomic_DNA"/>
</dbReference>
<dbReference type="GO" id="GO:0005975">
    <property type="term" value="P:carbohydrate metabolic process"/>
    <property type="evidence" value="ECO:0007669"/>
    <property type="project" value="UniProtKB-UniRule"/>
</dbReference>
<comment type="pathway">
    <text evidence="3 7">Amino-sugar metabolism; N-acetylneuraminate degradation; D-fructose 6-phosphate from N-acetylneuraminate: step 3/5.</text>
</comment>
<evidence type="ECO:0000256" key="5">
    <source>
        <dbReference type="ARBA" id="ARBA00023235"/>
    </source>
</evidence>
<dbReference type="Pfam" id="PF04131">
    <property type="entry name" value="NanE"/>
    <property type="match status" value="1"/>
</dbReference>
<dbReference type="SUPFAM" id="SSF51366">
    <property type="entry name" value="Ribulose-phoshate binding barrel"/>
    <property type="match status" value="1"/>
</dbReference>
<dbReference type="InterPro" id="IPR007260">
    <property type="entry name" value="NanE"/>
</dbReference>
<accession>A0A7Y9EPP5</accession>
<dbReference type="InterPro" id="IPR011060">
    <property type="entry name" value="RibuloseP-bd_barrel"/>
</dbReference>
<evidence type="ECO:0000313" key="9">
    <source>
        <dbReference type="Proteomes" id="UP000529783"/>
    </source>
</evidence>
<name>A0A7Y9EPP5_9ACTN</name>
<comment type="similarity">
    <text evidence="4 7">Belongs to the NanE family.</text>
</comment>
<dbReference type="GO" id="GO:0047465">
    <property type="term" value="F:N-acylglucosamine-6-phosphate 2-epimerase activity"/>
    <property type="evidence" value="ECO:0007669"/>
    <property type="project" value="UniProtKB-EC"/>
</dbReference>